<protein>
    <submittedName>
        <fullName evidence="12">Cu+-exporting ATPase</fullName>
    </submittedName>
</protein>
<evidence type="ECO:0000256" key="10">
    <source>
        <dbReference type="RuleBase" id="RU362081"/>
    </source>
</evidence>
<keyword evidence="3 10" id="KW-0812">Transmembrane</keyword>
<dbReference type="PRINTS" id="PR00119">
    <property type="entry name" value="CATATPASE"/>
</dbReference>
<proteinExistence type="inferred from homology"/>
<evidence type="ECO:0000256" key="6">
    <source>
        <dbReference type="ARBA" id="ARBA00022840"/>
    </source>
</evidence>
<dbReference type="InterPro" id="IPR018303">
    <property type="entry name" value="ATPase_P-typ_P_site"/>
</dbReference>
<keyword evidence="6 10" id="KW-0067">ATP-binding</keyword>
<accession>A0ABT3H8U2</accession>
<dbReference type="InterPro" id="IPR059000">
    <property type="entry name" value="ATPase_P-type_domA"/>
</dbReference>
<dbReference type="SUPFAM" id="SSF56784">
    <property type="entry name" value="HAD-like"/>
    <property type="match status" value="1"/>
</dbReference>
<feature type="transmembrane region" description="Helical" evidence="10">
    <location>
        <begin position="357"/>
        <end position="379"/>
    </location>
</feature>
<evidence type="ECO:0000256" key="8">
    <source>
        <dbReference type="ARBA" id="ARBA00022989"/>
    </source>
</evidence>
<dbReference type="InterPro" id="IPR017969">
    <property type="entry name" value="Heavy-metal-associated_CS"/>
</dbReference>
<evidence type="ECO:0000256" key="1">
    <source>
        <dbReference type="ARBA" id="ARBA00004127"/>
    </source>
</evidence>
<evidence type="ECO:0000256" key="2">
    <source>
        <dbReference type="ARBA" id="ARBA00006024"/>
    </source>
</evidence>
<feature type="transmembrane region" description="Helical" evidence="10">
    <location>
        <begin position="699"/>
        <end position="718"/>
    </location>
</feature>
<dbReference type="Pfam" id="PF00403">
    <property type="entry name" value="HMA"/>
    <property type="match status" value="1"/>
</dbReference>
<dbReference type="Pfam" id="PF00702">
    <property type="entry name" value="Hydrolase"/>
    <property type="match status" value="1"/>
</dbReference>
<dbReference type="Proteomes" id="UP001209755">
    <property type="component" value="Unassembled WGS sequence"/>
</dbReference>
<dbReference type="Gene3D" id="3.40.1110.10">
    <property type="entry name" value="Calcium-transporting ATPase, cytoplasmic domain N"/>
    <property type="match status" value="1"/>
</dbReference>
<keyword evidence="8 10" id="KW-1133">Transmembrane helix</keyword>
<comment type="similarity">
    <text evidence="2 10">Belongs to the cation transport ATPase (P-type) (TC 3.A.3) family. Type IB subfamily.</text>
</comment>
<gene>
    <name evidence="12" type="ORF">M2319_001137</name>
</gene>
<feature type="transmembrane region" description="Helical" evidence="10">
    <location>
        <begin position="201"/>
        <end position="220"/>
    </location>
</feature>
<dbReference type="InterPro" id="IPR001757">
    <property type="entry name" value="P_typ_ATPase"/>
</dbReference>
<sequence>MTIAEARTDTPVQPAPPADPITLEIGGMTCAACSARVERVLSRVEGVGSASVNLALERAEVVPAAKVDTARLIAVVEKAGFTAKKAETAASKRREAEEASEQARHAQERRMMLLLALSVVLTAPFIVSMVAMAFGLDWYIPALVQLALATPVQVLVGQRFYIGAYKSLRGGSANMDVLVSLGTSAAYFYSLVLLIQRGPSAAGALYFESAAVILTLILTGKLIEARAKRSTTAAIRALMALRPETATVLRDGQPEVVPIERVAPGDIVLVRPGERVPVDGTISSGASELDESLVTGESLPVARDVGDKVTAGTINGSGALEVSTGAVGEDTTLARIIRLVETAQVGKAPIQRLVDRIAAVFVPVIVAIAIVTFAGWMVAGGTFETALVAAVSVLVIACPCALGLATPTALVAGTGAAARAGVLIKDIEALEVAHRVDTVVFDKTGTLTEGRPAVTAVEAADGISDNEVLALAASANRSSEHPLAKASVMAAEERGLALAPSSGLKAIAGRGVSATVDGASVLVGNSALMAENGVDMAPVEALLAARESSAETVVTVARDGVALGIVALADPVREEAREAVAALKGRGIETTMMTGDAAGVAASVAADIGLNDWQGPVRPEDKSGRVEALRKEGRVVAMVGDGINDAPALAAADIGIAMGTGTDIAMETAGLTLMRPDPRLVSAALDVSRATGRKIRQNLFWAFVYNVVGVPLAALGFLSPELAGAAMAMSSISVVSNAALLKRWRPAFKSH</sequence>
<name>A0ABT3H8U2_9HYPH</name>
<dbReference type="PROSITE" id="PS01047">
    <property type="entry name" value="HMA_1"/>
    <property type="match status" value="1"/>
</dbReference>
<evidence type="ECO:0000313" key="12">
    <source>
        <dbReference type="EMBL" id="MCW2306815.1"/>
    </source>
</evidence>
<dbReference type="PROSITE" id="PS50846">
    <property type="entry name" value="HMA_2"/>
    <property type="match status" value="1"/>
</dbReference>
<evidence type="ECO:0000313" key="13">
    <source>
        <dbReference type="Proteomes" id="UP001209755"/>
    </source>
</evidence>
<dbReference type="SUPFAM" id="SSF55008">
    <property type="entry name" value="HMA, heavy metal-associated domain"/>
    <property type="match status" value="1"/>
</dbReference>
<dbReference type="InterPro" id="IPR023299">
    <property type="entry name" value="ATPase_P-typ_cyto_dom_N"/>
</dbReference>
<dbReference type="SFLD" id="SFLDS00003">
    <property type="entry name" value="Haloacid_Dehalogenase"/>
    <property type="match status" value="1"/>
</dbReference>
<keyword evidence="10" id="KW-1003">Cell membrane</keyword>
<comment type="subcellular location">
    <subcellularLocation>
        <location evidence="10">Cell membrane</location>
    </subcellularLocation>
    <subcellularLocation>
        <location evidence="1">Endomembrane system</location>
        <topology evidence="1">Multi-pass membrane protein</topology>
    </subcellularLocation>
</comment>
<dbReference type="InterPro" id="IPR023298">
    <property type="entry name" value="ATPase_P-typ_TM_dom_sf"/>
</dbReference>
<evidence type="ECO:0000256" key="5">
    <source>
        <dbReference type="ARBA" id="ARBA00022741"/>
    </source>
</evidence>
<dbReference type="Gene3D" id="2.70.150.10">
    <property type="entry name" value="Calcium-transporting ATPase, cytoplasmic transduction domain A"/>
    <property type="match status" value="1"/>
</dbReference>
<dbReference type="NCBIfam" id="TIGR01511">
    <property type="entry name" value="ATPase-IB1_Cu"/>
    <property type="match status" value="1"/>
</dbReference>
<dbReference type="PROSITE" id="PS00154">
    <property type="entry name" value="ATPASE_E1_E2"/>
    <property type="match status" value="1"/>
</dbReference>
<feature type="transmembrane region" description="Helical" evidence="10">
    <location>
        <begin position="724"/>
        <end position="741"/>
    </location>
</feature>
<evidence type="ECO:0000256" key="4">
    <source>
        <dbReference type="ARBA" id="ARBA00022723"/>
    </source>
</evidence>
<evidence type="ECO:0000256" key="7">
    <source>
        <dbReference type="ARBA" id="ARBA00022967"/>
    </source>
</evidence>
<keyword evidence="4 10" id="KW-0479">Metal-binding</keyword>
<reference evidence="13" key="1">
    <citation type="submission" date="2023-07" db="EMBL/GenBank/DDBJ databases">
        <title>Genome sequencing of Purple Non-Sulfur Bacteria from various extreme environments.</title>
        <authorList>
            <person name="Mayer M."/>
        </authorList>
    </citation>
    <scope>NUCLEOTIDE SEQUENCE [LARGE SCALE GENOMIC DNA]</scope>
    <source>
        <strain evidence="13">DSM 17935</strain>
    </source>
</reference>
<dbReference type="SUPFAM" id="SSF81665">
    <property type="entry name" value="Calcium ATPase, transmembrane domain M"/>
    <property type="match status" value="1"/>
</dbReference>
<dbReference type="InterPro" id="IPR036412">
    <property type="entry name" value="HAD-like_sf"/>
</dbReference>
<feature type="transmembrane region" description="Helical" evidence="10">
    <location>
        <begin position="112"/>
        <end position="132"/>
    </location>
</feature>
<comment type="caution">
    <text evidence="12">The sequence shown here is derived from an EMBL/GenBank/DDBJ whole genome shotgun (WGS) entry which is preliminary data.</text>
</comment>
<dbReference type="InterPro" id="IPR036163">
    <property type="entry name" value="HMA_dom_sf"/>
</dbReference>
<dbReference type="InterPro" id="IPR023214">
    <property type="entry name" value="HAD_sf"/>
</dbReference>
<keyword evidence="7" id="KW-1278">Translocase</keyword>
<dbReference type="InterPro" id="IPR008250">
    <property type="entry name" value="ATPase_P-typ_transduc_dom_A_sf"/>
</dbReference>
<dbReference type="PANTHER" id="PTHR43520">
    <property type="entry name" value="ATP7, ISOFORM B"/>
    <property type="match status" value="1"/>
</dbReference>
<dbReference type="EMBL" id="JAOQNS010000003">
    <property type="protein sequence ID" value="MCW2306815.1"/>
    <property type="molecule type" value="Genomic_DNA"/>
</dbReference>
<dbReference type="SFLD" id="SFLDG00002">
    <property type="entry name" value="C1.7:_P-type_atpase_like"/>
    <property type="match status" value="1"/>
</dbReference>
<dbReference type="CDD" id="cd02094">
    <property type="entry name" value="P-type_ATPase_Cu-like"/>
    <property type="match status" value="1"/>
</dbReference>
<keyword evidence="5 10" id="KW-0547">Nucleotide-binding</keyword>
<dbReference type="PROSITE" id="PS01229">
    <property type="entry name" value="COF_2"/>
    <property type="match status" value="1"/>
</dbReference>
<evidence type="ECO:0000256" key="3">
    <source>
        <dbReference type="ARBA" id="ARBA00022692"/>
    </source>
</evidence>
<dbReference type="PRINTS" id="PR00943">
    <property type="entry name" value="CUATPASE"/>
</dbReference>
<dbReference type="Pfam" id="PF00122">
    <property type="entry name" value="E1-E2_ATPase"/>
    <property type="match status" value="1"/>
</dbReference>
<dbReference type="InterPro" id="IPR044492">
    <property type="entry name" value="P_typ_ATPase_HD_dom"/>
</dbReference>
<dbReference type="SUPFAM" id="SSF81653">
    <property type="entry name" value="Calcium ATPase, transduction domain A"/>
    <property type="match status" value="1"/>
</dbReference>
<dbReference type="SFLD" id="SFLDF00027">
    <property type="entry name" value="p-type_atpase"/>
    <property type="match status" value="1"/>
</dbReference>
<evidence type="ECO:0000256" key="9">
    <source>
        <dbReference type="ARBA" id="ARBA00023136"/>
    </source>
</evidence>
<evidence type="ECO:0000259" key="11">
    <source>
        <dbReference type="PROSITE" id="PS50846"/>
    </source>
</evidence>
<dbReference type="InterPro" id="IPR027256">
    <property type="entry name" value="P-typ_ATPase_IB"/>
</dbReference>
<keyword evidence="9 10" id="KW-0472">Membrane</keyword>
<dbReference type="NCBIfam" id="TIGR01525">
    <property type="entry name" value="ATPase-IB_hvy"/>
    <property type="match status" value="1"/>
</dbReference>
<feature type="transmembrane region" description="Helical" evidence="10">
    <location>
        <begin position="138"/>
        <end position="156"/>
    </location>
</feature>
<feature type="domain" description="HMA" evidence="11">
    <location>
        <begin position="19"/>
        <end position="84"/>
    </location>
</feature>
<dbReference type="Gene3D" id="3.30.70.100">
    <property type="match status" value="1"/>
</dbReference>
<dbReference type="CDD" id="cd00371">
    <property type="entry name" value="HMA"/>
    <property type="match status" value="1"/>
</dbReference>
<dbReference type="InterPro" id="IPR006121">
    <property type="entry name" value="HMA_dom"/>
</dbReference>
<organism evidence="12 13">
    <name type="scientific">Rhodobium gokarnense</name>
    <dbReference type="NCBI Taxonomy" id="364296"/>
    <lineage>
        <taxon>Bacteria</taxon>
        <taxon>Pseudomonadati</taxon>
        <taxon>Pseudomonadota</taxon>
        <taxon>Alphaproteobacteria</taxon>
        <taxon>Hyphomicrobiales</taxon>
        <taxon>Rhodobiaceae</taxon>
        <taxon>Rhodobium</taxon>
    </lineage>
</organism>
<keyword evidence="13" id="KW-1185">Reference proteome</keyword>
<feature type="transmembrane region" description="Helical" evidence="10">
    <location>
        <begin position="177"/>
        <end position="195"/>
    </location>
</feature>
<dbReference type="PANTHER" id="PTHR43520:SF8">
    <property type="entry name" value="P-TYPE CU(+) TRANSPORTER"/>
    <property type="match status" value="1"/>
</dbReference>
<dbReference type="Gene3D" id="3.40.50.1000">
    <property type="entry name" value="HAD superfamily/HAD-like"/>
    <property type="match status" value="1"/>
</dbReference>
<feature type="transmembrane region" description="Helical" evidence="10">
    <location>
        <begin position="385"/>
        <end position="405"/>
    </location>
</feature>
<dbReference type="RefSeq" id="WP_264600482.1">
    <property type="nucleotide sequence ID" value="NZ_JAOQNS010000003.1"/>
</dbReference>
<dbReference type="NCBIfam" id="TIGR01494">
    <property type="entry name" value="ATPase_P-type"/>
    <property type="match status" value="1"/>
</dbReference>